<name>A0A1F8C3M5_9BACT</name>
<evidence type="ECO:0000313" key="1">
    <source>
        <dbReference type="EMBL" id="OGM70248.1"/>
    </source>
</evidence>
<sequence>MEEEKKLEPINFETKYIYDGENIHAVAFGNTGLRIERTGNSWHMHFYPDRYSSRYGKGNPIKYGTVFGAALSALVDWWRNEDNFSENFPRMNFLRGATVKSMHQFRQRLLNLPDQPPVYEETTTHDSIKSGTLFSYKLHLDGLVSNADLMGKIRKMRENCVTRGYIMEPA</sequence>
<dbReference type="Proteomes" id="UP000178429">
    <property type="component" value="Unassembled WGS sequence"/>
</dbReference>
<accession>A0A1F8C3M5</accession>
<proteinExistence type="predicted"/>
<dbReference type="EMBL" id="MGHL01000006">
    <property type="protein sequence ID" value="OGM70248.1"/>
    <property type="molecule type" value="Genomic_DNA"/>
</dbReference>
<comment type="caution">
    <text evidence="1">The sequence shown here is derived from an EMBL/GenBank/DDBJ whole genome shotgun (WGS) entry which is preliminary data.</text>
</comment>
<evidence type="ECO:0000313" key="2">
    <source>
        <dbReference type="Proteomes" id="UP000178429"/>
    </source>
</evidence>
<protein>
    <submittedName>
        <fullName evidence="1">Uncharacterized protein</fullName>
    </submittedName>
</protein>
<dbReference type="AlphaFoldDB" id="A0A1F8C3M5"/>
<organism evidence="1 2">
    <name type="scientific">Candidatus Woesebacteria bacterium RIFCSPLOWO2_01_FULL_44_14</name>
    <dbReference type="NCBI Taxonomy" id="1802525"/>
    <lineage>
        <taxon>Bacteria</taxon>
        <taxon>Candidatus Woeseibacteriota</taxon>
    </lineage>
</organism>
<gene>
    <name evidence="1" type="ORF">A2975_04210</name>
</gene>
<reference evidence="1 2" key="1">
    <citation type="journal article" date="2016" name="Nat. Commun.">
        <title>Thousands of microbial genomes shed light on interconnected biogeochemical processes in an aquifer system.</title>
        <authorList>
            <person name="Anantharaman K."/>
            <person name="Brown C.T."/>
            <person name="Hug L.A."/>
            <person name="Sharon I."/>
            <person name="Castelle C.J."/>
            <person name="Probst A.J."/>
            <person name="Thomas B.C."/>
            <person name="Singh A."/>
            <person name="Wilkins M.J."/>
            <person name="Karaoz U."/>
            <person name="Brodie E.L."/>
            <person name="Williams K.H."/>
            <person name="Hubbard S.S."/>
            <person name="Banfield J.F."/>
        </authorList>
    </citation>
    <scope>NUCLEOTIDE SEQUENCE [LARGE SCALE GENOMIC DNA]</scope>
</reference>